<proteinExistence type="predicted"/>
<accession>A0ABX2C7P3</accession>
<evidence type="ECO:0000313" key="3">
    <source>
        <dbReference type="Proteomes" id="UP000886476"/>
    </source>
</evidence>
<protein>
    <submittedName>
        <fullName evidence="2">Uncharacterized protein</fullName>
    </submittedName>
</protein>
<keyword evidence="1" id="KW-0812">Transmembrane</keyword>
<name>A0ABX2C7P3_9BRAD</name>
<comment type="caution">
    <text evidence="2">The sequence shown here is derived from an EMBL/GenBank/DDBJ whole genome shotgun (WGS) entry which is preliminary data.</text>
</comment>
<keyword evidence="3" id="KW-1185">Reference proteome</keyword>
<keyword evidence="1" id="KW-1133">Transmembrane helix</keyword>
<dbReference type="RefSeq" id="WP_172107865.1">
    <property type="nucleotide sequence ID" value="NZ_JABFDN010000001.1"/>
</dbReference>
<gene>
    <name evidence="2" type="ORF">HL667_00105</name>
</gene>
<evidence type="ECO:0000313" key="2">
    <source>
        <dbReference type="EMBL" id="NPU63397.1"/>
    </source>
</evidence>
<keyword evidence="1" id="KW-0472">Membrane</keyword>
<reference evidence="2" key="1">
    <citation type="submission" date="2020-05" db="EMBL/GenBank/DDBJ databases">
        <title>Nod-independent and nitrogen-fixing Bradyrhizobium aeschynomene sp. nov. isolated from nodules of Aeschynomene indica.</title>
        <authorList>
            <person name="Zhang Z."/>
        </authorList>
    </citation>
    <scope>NUCLEOTIDE SEQUENCE</scope>
    <source>
        <strain evidence="2">83012</strain>
    </source>
</reference>
<evidence type="ECO:0000256" key="1">
    <source>
        <dbReference type="SAM" id="Phobius"/>
    </source>
</evidence>
<sequence length="178" mass="18450">MKAPLTFLLPAPVWRSTAFIFGGVFVLSLAVLGSGAFAGDGAVTIPYGQWISDSMPLILAGLASLVTWGLRQLPANVVALFGNARVELLINNGIGYGLNAVKDAAKGKTLSVDVGNKVLAEAMQYAIENAPGWLLSWAGGPEGLAKKIFGRLDLAPDADATMINLATQLVKPSGKAGE</sequence>
<dbReference type="EMBL" id="JABFDN010000001">
    <property type="protein sequence ID" value="NPU63397.1"/>
    <property type="molecule type" value="Genomic_DNA"/>
</dbReference>
<dbReference type="Proteomes" id="UP000886476">
    <property type="component" value="Unassembled WGS sequence"/>
</dbReference>
<feature type="transmembrane region" description="Helical" evidence="1">
    <location>
        <begin position="18"/>
        <end position="38"/>
    </location>
</feature>
<organism evidence="2 3">
    <name type="scientific">Bradyrhizobium aeschynomenes</name>
    <dbReference type="NCBI Taxonomy" id="2734909"/>
    <lineage>
        <taxon>Bacteria</taxon>
        <taxon>Pseudomonadati</taxon>
        <taxon>Pseudomonadota</taxon>
        <taxon>Alphaproteobacteria</taxon>
        <taxon>Hyphomicrobiales</taxon>
        <taxon>Nitrobacteraceae</taxon>
        <taxon>Bradyrhizobium</taxon>
    </lineage>
</organism>